<dbReference type="Proteomes" id="UP000029995">
    <property type="component" value="Unassembled WGS sequence"/>
</dbReference>
<dbReference type="RefSeq" id="WP_034844019.1">
    <property type="nucleotide sequence ID" value="NZ_JANX01000354.1"/>
</dbReference>
<comment type="caution">
    <text evidence="2">The sequence shown here is derived from an EMBL/GenBank/DDBJ whole genome shotgun (WGS) entry which is preliminary data.</text>
</comment>
<protein>
    <recommendedName>
        <fullName evidence="1">DUF4440 domain-containing protein</fullName>
    </recommendedName>
</protein>
<dbReference type="InterPro" id="IPR032710">
    <property type="entry name" value="NTF2-like_dom_sf"/>
</dbReference>
<dbReference type="EMBL" id="JANX01000354">
    <property type="protein sequence ID" value="KGM32225.1"/>
    <property type="molecule type" value="Genomic_DNA"/>
</dbReference>
<dbReference type="InterPro" id="IPR027843">
    <property type="entry name" value="DUF4440"/>
</dbReference>
<evidence type="ECO:0000313" key="2">
    <source>
        <dbReference type="EMBL" id="KGM32225.1"/>
    </source>
</evidence>
<dbReference type="Pfam" id="PF14534">
    <property type="entry name" value="DUF4440"/>
    <property type="match status" value="1"/>
</dbReference>
<proteinExistence type="predicted"/>
<sequence length="139" mass="14950">MVSERLRLEDVPAAFIAAWNRHDTTSLAALFAEDADFVNVVGLWWRSRVEIEAAHAATHETIFKESHLEGEIAEITRLGPAGAAALHVTWTLTGLGSPDGTPAEPRQGILLLVLTEAVGGWRIRIAQNTDIVPGALAPP</sequence>
<evidence type="ECO:0000313" key="3">
    <source>
        <dbReference type="Proteomes" id="UP000029995"/>
    </source>
</evidence>
<evidence type="ECO:0000259" key="1">
    <source>
        <dbReference type="Pfam" id="PF14534"/>
    </source>
</evidence>
<gene>
    <name evidence="2" type="ORF">P409_22620</name>
</gene>
<accession>A0A0A0D2I5</accession>
<dbReference type="AlphaFoldDB" id="A0A0A0D2I5"/>
<name>A0A0A0D2I5_9PROT</name>
<dbReference type="InterPro" id="IPR011944">
    <property type="entry name" value="Steroid_delta5-4_isomerase"/>
</dbReference>
<dbReference type="CDD" id="cd00531">
    <property type="entry name" value="NTF2_like"/>
    <property type="match status" value="1"/>
</dbReference>
<feature type="domain" description="DUF4440" evidence="1">
    <location>
        <begin position="13"/>
        <end position="123"/>
    </location>
</feature>
<dbReference type="NCBIfam" id="TIGR02246">
    <property type="entry name" value="SgcJ/EcaC family oxidoreductase"/>
    <property type="match status" value="1"/>
</dbReference>
<reference evidence="2 3" key="1">
    <citation type="submission" date="2014-01" db="EMBL/GenBank/DDBJ databases">
        <title>Genome sequence determination for a cystic fibrosis isolate, Inquilinus limosus.</title>
        <authorList>
            <person name="Pino M."/>
            <person name="Di Conza J."/>
            <person name="Gutkind G."/>
        </authorList>
    </citation>
    <scope>NUCLEOTIDE SEQUENCE [LARGE SCALE GENOMIC DNA]</scope>
    <source>
        <strain evidence="2 3">MP06</strain>
    </source>
</reference>
<dbReference type="OrthoDB" id="122531at2"/>
<dbReference type="Gene3D" id="3.10.450.50">
    <property type="match status" value="1"/>
</dbReference>
<organism evidence="2 3">
    <name type="scientific">Inquilinus limosus MP06</name>
    <dbReference type="NCBI Taxonomy" id="1398085"/>
    <lineage>
        <taxon>Bacteria</taxon>
        <taxon>Pseudomonadati</taxon>
        <taxon>Pseudomonadota</taxon>
        <taxon>Alphaproteobacteria</taxon>
        <taxon>Rhodospirillales</taxon>
        <taxon>Rhodospirillaceae</taxon>
        <taxon>Inquilinus</taxon>
    </lineage>
</organism>
<dbReference type="SUPFAM" id="SSF54427">
    <property type="entry name" value="NTF2-like"/>
    <property type="match status" value="1"/>
</dbReference>